<dbReference type="InterPro" id="IPR003615">
    <property type="entry name" value="HNH_nuc"/>
</dbReference>
<protein>
    <recommendedName>
        <fullName evidence="1">HNH nuclease domain-containing protein</fullName>
    </recommendedName>
</protein>
<sequence length="164" mass="18579">MRSPADCATGYTKVNQKSPFLNLRLAWGTWNNIMRLVENRQAQSLAAVNLRGCVVTRASSEMTCVELSHIIAKSNSQTTNKPRFAGNLDSPKNVQTVTEPVHMSFDEPFEHNSGDSWFWLLQHRRLLDKLFGIYVHNVGSPLKNVCYDPIIVYLTTFSPRHSIS</sequence>
<dbReference type="EMBL" id="MU250599">
    <property type="protein sequence ID" value="KAG7439339.1"/>
    <property type="molecule type" value="Genomic_DNA"/>
</dbReference>
<name>A0A9P8AL44_9AGAR</name>
<reference evidence="2" key="1">
    <citation type="submission" date="2020-11" db="EMBL/GenBank/DDBJ databases">
        <title>Adaptations for nitrogen fixation in a non-lichenized fungal sporocarp promotes dispersal by wood-feeding termites.</title>
        <authorList>
            <consortium name="DOE Joint Genome Institute"/>
            <person name="Koch R.A."/>
            <person name="Yoon G."/>
            <person name="Arayal U."/>
            <person name="Lail K."/>
            <person name="Amirebrahimi M."/>
            <person name="Labutti K."/>
            <person name="Lipzen A."/>
            <person name="Riley R."/>
            <person name="Barry K."/>
            <person name="Henrissat B."/>
            <person name="Grigoriev I.V."/>
            <person name="Herr J.R."/>
            <person name="Aime M.C."/>
        </authorList>
    </citation>
    <scope>NUCLEOTIDE SEQUENCE</scope>
    <source>
        <strain evidence="2">MCA 3950</strain>
    </source>
</reference>
<proteinExistence type="predicted"/>
<accession>A0A9P8AL44</accession>
<feature type="domain" description="HNH nuclease" evidence="1">
    <location>
        <begin position="53"/>
        <end position="106"/>
    </location>
</feature>
<keyword evidence="3" id="KW-1185">Reference proteome</keyword>
<dbReference type="RefSeq" id="XP_043032839.1">
    <property type="nucleotide sequence ID" value="XM_043184659.1"/>
</dbReference>
<dbReference type="GeneID" id="66106956"/>
<evidence type="ECO:0000313" key="3">
    <source>
        <dbReference type="Proteomes" id="UP000812287"/>
    </source>
</evidence>
<dbReference type="Pfam" id="PF13391">
    <property type="entry name" value="HNH_2"/>
    <property type="match status" value="1"/>
</dbReference>
<comment type="caution">
    <text evidence="2">The sequence shown here is derived from an EMBL/GenBank/DDBJ whole genome shotgun (WGS) entry which is preliminary data.</text>
</comment>
<evidence type="ECO:0000313" key="2">
    <source>
        <dbReference type="EMBL" id="KAG7439339.1"/>
    </source>
</evidence>
<dbReference type="AlphaFoldDB" id="A0A9P8AL44"/>
<dbReference type="OrthoDB" id="2956359at2759"/>
<organism evidence="2 3">
    <name type="scientific">Guyanagaster necrorhizus</name>
    <dbReference type="NCBI Taxonomy" id="856835"/>
    <lineage>
        <taxon>Eukaryota</taxon>
        <taxon>Fungi</taxon>
        <taxon>Dikarya</taxon>
        <taxon>Basidiomycota</taxon>
        <taxon>Agaricomycotina</taxon>
        <taxon>Agaricomycetes</taxon>
        <taxon>Agaricomycetidae</taxon>
        <taxon>Agaricales</taxon>
        <taxon>Marasmiineae</taxon>
        <taxon>Physalacriaceae</taxon>
        <taxon>Guyanagaster</taxon>
    </lineage>
</organism>
<evidence type="ECO:0000259" key="1">
    <source>
        <dbReference type="Pfam" id="PF13391"/>
    </source>
</evidence>
<gene>
    <name evidence="2" type="ORF">BT62DRAFT_924782</name>
</gene>
<dbReference type="Proteomes" id="UP000812287">
    <property type="component" value="Unassembled WGS sequence"/>
</dbReference>